<dbReference type="EMBL" id="BAABHJ010000001">
    <property type="protein sequence ID" value="GAA4600922.1"/>
    <property type="molecule type" value="Genomic_DNA"/>
</dbReference>
<sequence length="106" mass="11360">MAAAVGVAAVADPIPAPASPAPIASTTHALVLVRIVFLPRPIVYPSDRLMTEGNRSWKGRQADPPDHFMHSRMTPATARASPRVTAVICGPLERVGRPHPPNDREQ</sequence>
<evidence type="ECO:0000256" key="1">
    <source>
        <dbReference type="SAM" id="MobiDB-lite"/>
    </source>
</evidence>
<gene>
    <name evidence="2" type="ORF">GCM10023195_01680</name>
</gene>
<evidence type="ECO:0008006" key="4">
    <source>
        <dbReference type="Google" id="ProtNLM"/>
    </source>
</evidence>
<reference evidence="3" key="1">
    <citation type="journal article" date="2019" name="Int. J. Syst. Evol. Microbiol.">
        <title>The Global Catalogue of Microorganisms (GCM) 10K type strain sequencing project: providing services to taxonomists for standard genome sequencing and annotation.</title>
        <authorList>
            <consortium name="The Broad Institute Genomics Platform"/>
            <consortium name="The Broad Institute Genome Sequencing Center for Infectious Disease"/>
            <person name="Wu L."/>
            <person name="Ma J."/>
        </authorList>
    </citation>
    <scope>NUCLEOTIDE SEQUENCE [LARGE SCALE GENOMIC DNA]</scope>
    <source>
        <strain evidence="3">JCM 17938</strain>
    </source>
</reference>
<feature type="compositionally biased region" description="Basic and acidic residues" evidence="1">
    <location>
        <begin position="60"/>
        <end position="69"/>
    </location>
</feature>
<comment type="caution">
    <text evidence="2">The sequence shown here is derived from an EMBL/GenBank/DDBJ whole genome shotgun (WGS) entry which is preliminary data.</text>
</comment>
<evidence type="ECO:0000313" key="3">
    <source>
        <dbReference type="Proteomes" id="UP001500212"/>
    </source>
</evidence>
<name>A0ABP8T8T8_9ACTN</name>
<feature type="region of interest" description="Disordered" evidence="1">
    <location>
        <begin position="54"/>
        <end position="83"/>
    </location>
</feature>
<dbReference type="Proteomes" id="UP001500212">
    <property type="component" value="Unassembled WGS sequence"/>
</dbReference>
<protein>
    <recommendedName>
        <fullName evidence="4">Secreted protein</fullName>
    </recommendedName>
</protein>
<keyword evidence="3" id="KW-1185">Reference proteome</keyword>
<evidence type="ECO:0000313" key="2">
    <source>
        <dbReference type="EMBL" id="GAA4600922.1"/>
    </source>
</evidence>
<accession>A0ABP8T8T8</accession>
<proteinExistence type="predicted"/>
<organism evidence="2 3">
    <name type="scientific">Actinoallomurus liliacearum</name>
    <dbReference type="NCBI Taxonomy" id="1080073"/>
    <lineage>
        <taxon>Bacteria</taxon>
        <taxon>Bacillati</taxon>
        <taxon>Actinomycetota</taxon>
        <taxon>Actinomycetes</taxon>
        <taxon>Streptosporangiales</taxon>
        <taxon>Thermomonosporaceae</taxon>
        <taxon>Actinoallomurus</taxon>
    </lineage>
</organism>